<accession>A0A6I6XH77</accession>
<gene>
    <name evidence="2" type="ORF">C2H86_11890</name>
</gene>
<dbReference type="EMBL" id="CP026115">
    <property type="protein sequence ID" value="QHG65081.1"/>
    <property type="molecule type" value="Genomic_DNA"/>
</dbReference>
<evidence type="ECO:0000313" key="3">
    <source>
        <dbReference type="Proteomes" id="UP000464480"/>
    </source>
</evidence>
<dbReference type="AlphaFoldDB" id="A0A6I6XH77"/>
<dbReference type="Pfam" id="PF13503">
    <property type="entry name" value="DUF4123"/>
    <property type="match status" value="1"/>
</dbReference>
<name>A0A6I6XH77_PSEPU</name>
<dbReference type="Proteomes" id="UP000464480">
    <property type="component" value="Chromosome"/>
</dbReference>
<evidence type="ECO:0000259" key="1">
    <source>
        <dbReference type="Pfam" id="PF13503"/>
    </source>
</evidence>
<evidence type="ECO:0000313" key="2">
    <source>
        <dbReference type="EMBL" id="QHG65081.1"/>
    </source>
</evidence>
<proteinExistence type="predicted"/>
<feature type="domain" description="DUF4123" evidence="1">
    <location>
        <begin position="42"/>
        <end position="151"/>
    </location>
</feature>
<organism evidence="2 3">
    <name type="scientific">Pseudomonas putida</name>
    <name type="common">Arthrobacter siderocapsulatus</name>
    <dbReference type="NCBI Taxonomy" id="303"/>
    <lineage>
        <taxon>Bacteria</taxon>
        <taxon>Pseudomonadati</taxon>
        <taxon>Pseudomonadota</taxon>
        <taxon>Gammaproteobacteria</taxon>
        <taxon>Pseudomonadales</taxon>
        <taxon>Pseudomonadaceae</taxon>
        <taxon>Pseudomonas</taxon>
    </lineage>
</organism>
<sequence length="301" mass="33960">MPDTHFASGLRFLLLLSRELEYSAVRPLSISPQGEVVPPYAPSVLELIDAVAHRPPHAWPWKRSVMDEEYEFGPLLVDVSDSPELLRHAVISWMPIGGAIAMDAEVSVDELSDHFHSLVQFTMPDLGVATHHITPNHLSAWLDALDEANRAAWLGPVSRLAWRVDWGPVHEWKTLENTPTTARSRYALLLSLQEHELGRLQSGLHEHFVISLAHELLATPAHTDRTLAEIREWIEALLPQLDALNFSDETVAGDFIRLVAEHRWLMTDARAEAIYTNLEESPQGRLRELQALIHSKENAHD</sequence>
<reference evidence="2 3" key="1">
    <citation type="submission" date="2020-02" db="EMBL/GenBank/DDBJ databases">
        <title>Pseudomonas Putida W5 Complete Genome Assembly.</title>
        <authorList>
            <person name="Yuan Z.-C."/>
            <person name="Shaw G.A."/>
            <person name="Cusano A.D."/>
            <person name="Caddey B.J."/>
            <person name="Weselowski B.J."/>
        </authorList>
    </citation>
    <scope>NUCLEOTIDE SEQUENCE [LARGE SCALE GENOMIC DNA]</scope>
    <source>
        <strain evidence="2 3">W5</strain>
    </source>
</reference>
<dbReference type="InterPro" id="IPR025391">
    <property type="entry name" value="DUF4123"/>
</dbReference>
<protein>
    <submittedName>
        <fullName evidence="2">DUF4123 domain-containing protein</fullName>
    </submittedName>
</protein>